<name>A0A9D4CY98_DREPO</name>
<gene>
    <name evidence="2" type="ORF">DPMN_041156</name>
</gene>
<organism evidence="2 3">
    <name type="scientific">Dreissena polymorpha</name>
    <name type="common">Zebra mussel</name>
    <name type="synonym">Mytilus polymorpha</name>
    <dbReference type="NCBI Taxonomy" id="45954"/>
    <lineage>
        <taxon>Eukaryota</taxon>
        <taxon>Metazoa</taxon>
        <taxon>Spiralia</taxon>
        <taxon>Lophotrochozoa</taxon>
        <taxon>Mollusca</taxon>
        <taxon>Bivalvia</taxon>
        <taxon>Autobranchia</taxon>
        <taxon>Heteroconchia</taxon>
        <taxon>Euheterodonta</taxon>
        <taxon>Imparidentia</taxon>
        <taxon>Neoheterodontei</taxon>
        <taxon>Myida</taxon>
        <taxon>Dreissenoidea</taxon>
        <taxon>Dreissenidae</taxon>
        <taxon>Dreissena</taxon>
    </lineage>
</organism>
<dbReference type="Pfam" id="PF08652">
    <property type="entry name" value="RAI1"/>
    <property type="match status" value="1"/>
</dbReference>
<keyword evidence="3" id="KW-1185">Reference proteome</keyword>
<dbReference type="EMBL" id="JAIWYP010000011">
    <property type="protein sequence ID" value="KAH3734712.1"/>
    <property type="molecule type" value="Genomic_DNA"/>
</dbReference>
<evidence type="ECO:0000313" key="3">
    <source>
        <dbReference type="Proteomes" id="UP000828390"/>
    </source>
</evidence>
<accession>A0A9D4CY98</accession>
<sequence>MSIKRYFPSSEFKNAFVCQRQLLTNVMCTPYEKVPWKVGVIFRDDTYYMCEVDQEMKTLPDPLEEMYVRSLFWGWKMKQYLISGLNTP</sequence>
<protein>
    <recommendedName>
        <fullName evidence="1">RAI1-like domain-containing protein</fullName>
    </recommendedName>
</protein>
<comment type="caution">
    <text evidence="2">The sequence shown here is derived from an EMBL/GenBank/DDBJ whole genome shotgun (WGS) entry which is preliminary data.</text>
</comment>
<evidence type="ECO:0000259" key="1">
    <source>
        <dbReference type="Pfam" id="PF08652"/>
    </source>
</evidence>
<dbReference type="InterPro" id="IPR013961">
    <property type="entry name" value="RAI1"/>
</dbReference>
<evidence type="ECO:0000313" key="2">
    <source>
        <dbReference type="EMBL" id="KAH3734712.1"/>
    </source>
</evidence>
<feature type="domain" description="RAI1-like" evidence="1">
    <location>
        <begin position="11"/>
        <end position="82"/>
    </location>
</feature>
<dbReference type="Proteomes" id="UP000828390">
    <property type="component" value="Unassembled WGS sequence"/>
</dbReference>
<dbReference type="AlphaFoldDB" id="A0A9D4CY98"/>
<reference evidence="2" key="1">
    <citation type="journal article" date="2019" name="bioRxiv">
        <title>The Genome of the Zebra Mussel, Dreissena polymorpha: A Resource for Invasive Species Research.</title>
        <authorList>
            <person name="McCartney M.A."/>
            <person name="Auch B."/>
            <person name="Kono T."/>
            <person name="Mallez S."/>
            <person name="Zhang Y."/>
            <person name="Obille A."/>
            <person name="Becker A."/>
            <person name="Abrahante J.E."/>
            <person name="Garbe J."/>
            <person name="Badalamenti J.P."/>
            <person name="Herman A."/>
            <person name="Mangelson H."/>
            <person name="Liachko I."/>
            <person name="Sullivan S."/>
            <person name="Sone E.D."/>
            <person name="Koren S."/>
            <person name="Silverstein K.A.T."/>
            <person name="Beckman K.B."/>
            <person name="Gohl D.M."/>
        </authorList>
    </citation>
    <scope>NUCLEOTIDE SEQUENCE</scope>
    <source>
        <strain evidence="2">Duluth1</strain>
        <tissue evidence="2">Whole animal</tissue>
    </source>
</reference>
<reference evidence="2" key="2">
    <citation type="submission" date="2020-11" db="EMBL/GenBank/DDBJ databases">
        <authorList>
            <person name="McCartney M.A."/>
            <person name="Auch B."/>
            <person name="Kono T."/>
            <person name="Mallez S."/>
            <person name="Becker A."/>
            <person name="Gohl D.M."/>
            <person name="Silverstein K.A.T."/>
            <person name="Koren S."/>
            <person name="Bechman K.B."/>
            <person name="Herman A."/>
            <person name="Abrahante J.E."/>
            <person name="Garbe J."/>
        </authorList>
    </citation>
    <scope>NUCLEOTIDE SEQUENCE</scope>
    <source>
        <strain evidence="2">Duluth1</strain>
        <tissue evidence="2">Whole animal</tissue>
    </source>
</reference>
<proteinExistence type="predicted"/>